<keyword evidence="1" id="KW-0812">Transmembrane</keyword>
<dbReference type="STRING" id="1108595.BKX93_12440"/>
<gene>
    <name evidence="2" type="ORF">BKX93_12440</name>
</gene>
<accession>A0A1D9LHH5</accession>
<evidence type="ECO:0000256" key="1">
    <source>
        <dbReference type="SAM" id="Phobius"/>
    </source>
</evidence>
<name>A0A1D9LHH5_9NEIS</name>
<feature type="transmembrane region" description="Helical" evidence="1">
    <location>
        <begin position="12"/>
        <end position="33"/>
    </location>
</feature>
<sequence length="93" mass="10143">MERAMSPALRQRLLFSSLMSAAMSLVMTAWFTALNHGLHSGFAGWWLLAFAEAWPVALGSVLLLTPAVQKLTLRLLNRRAPAAGCRPALKPRG</sequence>
<dbReference type="AlphaFoldDB" id="A0A1D9LHH5"/>
<dbReference type="KEGG" id="cvc:BKX93_12440"/>
<evidence type="ECO:0000313" key="2">
    <source>
        <dbReference type="EMBL" id="AOZ50721.1"/>
    </source>
</evidence>
<reference evidence="2 3" key="1">
    <citation type="submission" date="2016-10" db="EMBL/GenBank/DDBJ databases">
        <title>Chromobacterium muskegensis sp. nov., an insecticidal bacterium isolated from Sphagnum bogs.</title>
        <authorList>
            <person name="Sparks M.E."/>
            <person name="Blackburn M.B."/>
            <person name="Gundersen-Rindal D.E."/>
            <person name="Mitchell A."/>
            <person name="Farrar R."/>
            <person name="Kuhar D."/>
        </authorList>
    </citation>
    <scope>NUCLEOTIDE SEQUENCE [LARGE SCALE GENOMIC DNA]</scope>
    <source>
        <strain evidence="2 3">21-1</strain>
    </source>
</reference>
<keyword evidence="1" id="KW-1133">Transmembrane helix</keyword>
<feature type="transmembrane region" description="Helical" evidence="1">
    <location>
        <begin position="45"/>
        <end position="68"/>
    </location>
</feature>
<evidence type="ECO:0000313" key="3">
    <source>
        <dbReference type="Proteomes" id="UP000178776"/>
    </source>
</evidence>
<protein>
    <recommendedName>
        <fullName evidence="4">DUF2798 domain-containing protein</fullName>
    </recommendedName>
</protein>
<evidence type="ECO:0008006" key="4">
    <source>
        <dbReference type="Google" id="ProtNLM"/>
    </source>
</evidence>
<dbReference type="EMBL" id="CP017707">
    <property type="protein sequence ID" value="AOZ50721.1"/>
    <property type="molecule type" value="Genomic_DNA"/>
</dbReference>
<proteinExistence type="predicted"/>
<dbReference type="Pfam" id="PF11391">
    <property type="entry name" value="DUF2798"/>
    <property type="match status" value="1"/>
</dbReference>
<keyword evidence="1" id="KW-0472">Membrane</keyword>
<dbReference type="Proteomes" id="UP000178776">
    <property type="component" value="Chromosome"/>
</dbReference>
<dbReference type="InterPro" id="IPR021529">
    <property type="entry name" value="DUF2798"/>
</dbReference>
<organism evidence="2 3">
    <name type="scientific">Chromobacterium vaccinii</name>
    <dbReference type="NCBI Taxonomy" id="1108595"/>
    <lineage>
        <taxon>Bacteria</taxon>
        <taxon>Pseudomonadati</taxon>
        <taxon>Pseudomonadota</taxon>
        <taxon>Betaproteobacteria</taxon>
        <taxon>Neisseriales</taxon>
        <taxon>Chromobacteriaceae</taxon>
        <taxon>Chromobacterium</taxon>
    </lineage>
</organism>